<gene>
    <name evidence="2" type="ORF">L1994_07480</name>
</gene>
<evidence type="ECO:0000256" key="1">
    <source>
        <dbReference type="SAM" id="Phobius"/>
    </source>
</evidence>
<dbReference type="RefSeq" id="WP_278098833.1">
    <property type="nucleotide sequence ID" value="NZ_CP091092.1"/>
</dbReference>
<keyword evidence="3" id="KW-1185">Reference proteome</keyword>
<keyword evidence="1" id="KW-0472">Membrane</keyword>
<dbReference type="KEGG" id="manq:L1994_07480"/>
<sequence>MKVRLKFLLVILFCSLLLHAVSGSEESGFTVQTSQDTAQIGDIVKIKSTIPLKNSGCIYLFMTGPNLPEEGVPIEGDIRHAKIPYDKIYLSGVVFEKEWDTGLIIGGLEGGEYTIYISTIKQNAINPETGTYATSKITITDPKNSKKTETPLSLTCVFGSLIAAGLYLKKKIYQKI</sequence>
<keyword evidence="1" id="KW-1133">Transmembrane helix</keyword>
<accession>A0AAF0JLZ0</accession>
<protein>
    <submittedName>
        <fullName evidence="2">Uncharacterized protein</fullName>
    </submittedName>
</protein>
<name>A0AAF0JLZ0_9EURY</name>
<dbReference type="Proteomes" id="UP001218895">
    <property type="component" value="Chromosome"/>
</dbReference>
<organism evidence="2 3">
    <name type="scientific">Methanomicrobium antiquum</name>
    <dbReference type="NCBI Taxonomy" id="487686"/>
    <lineage>
        <taxon>Archaea</taxon>
        <taxon>Methanobacteriati</taxon>
        <taxon>Methanobacteriota</taxon>
        <taxon>Stenosarchaea group</taxon>
        <taxon>Methanomicrobia</taxon>
        <taxon>Methanomicrobiales</taxon>
        <taxon>Methanomicrobiaceae</taxon>
        <taxon>Methanomicrobium</taxon>
    </lineage>
</organism>
<feature type="transmembrane region" description="Helical" evidence="1">
    <location>
        <begin position="150"/>
        <end position="168"/>
    </location>
</feature>
<dbReference type="AlphaFoldDB" id="A0AAF0JLZ0"/>
<reference evidence="2" key="1">
    <citation type="submission" date="2022-01" db="EMBL/GenBank/DDBJ databases">
        <title>Complete genome of Methanomicrobium antiquum DSM 21220.</title>
        <authorList>
            <person name="Chen S.-C."/>
            <person name="You Y.-T."/>
            <person name="Zhou Y.-Z."/>
            <person name="Lai M.-C."/>
        </authorList>
    </citation>
    <scope>NUCLEOTIDE SEQUENCE</scope>
    <source>
        <strain evidence="2">DSM 21220</strain>
    </source>
</reference>
<evidence type="ECO:0000313" key="2">
    <source>
        <dbReference type="EMBL" id="WFN35995.1"/>
    </source>
</evidence>
<proteinExistence type="predicted"/>
<dbReference type="EMBL" id="CP091092">
    <property type="protein sequence ID" value="WFN35995.1"/>
    <property type="molecule type" value="Genomic_DNA"/>
</dbReference>
<dbReference type="GeneID" id="79950228"/>
<evidence type="ECO:0000313" key="3">
    <source>
        <dbReference type="Proteomes" id="UP001218895"/>
    </source>
</evidence>
<keyword evidence="1" id="KW-0812">Transmembrane</keyword>